<protein>
    <submittedName>
        <fullName evidence="11">Disease resistance protein RGA1</fullName>
    </submittedName>
</protein>
<evidence type="ECO:0000256" key="2">
    <source>
        <dbReference type="ARBA" id="ARBA00022614"/>
    </source>
</evidence>
<dbReference type="InterPro" id="IPR003591">
    <property type="entry name" value="Leu-rich_rpt_typical-subtyp"/>
</dbReference>
<feature type="domain" description="Disease resistance R13L4/SHOC-2-like LRR" evidence="10">
    <location>
        <begin position="655"/>
        <end position="916"/>
    </location>
</feature>
<evidence type="ECO:0000259" key="10">
    <source>
        <dbReference type="Pfam" id="PF23598"/>
    </source>
</evidence>
<evidence type="ECO:0000259" key="9">
    <source>
        <dbReference type="Pfam" id="PF23559"/>
    </source>
</evidence>
<keyword evidence="3" id="KW-0677">Repeat</keyword>
<dbReference type="SUPFAM" id="SSF52540">
    <property type="entry name" value="P-loop containing nucleoside triphosphate hydrolases"/>
    <property type="match status" value="1"/>
</dbReference>
<dbReference type="AlphaFoldDB" id="A0AAW2LZ09"/>
<dbReference type="InterPro" id="IPR032675">
    <property type="entry name" value="LRR_dom_sf"/>
</dbReference>
<reference evidence="11" key="1">
    <citation type="submission" date="2020-06" db="EMBL/GenBank/DDBJ databases">
        <authorList>
            <person name="Li T."/>
            <person name="Hu X."/>
            <person name="Zhang T."/>
            <person name="Song X."/>
            <person name="Zhang H."/>
            <person name="Dai N."/>
            <person name="Sheng W."/>
            <person name="Hou X."/>
            <person name="Wei L."/>
        </authorList>
    </citation>
    <scope>NUCLEOTIDE SEQUENCE</scope>
    <source>
        <strain evidence="11">G01</strain>
        <tissue evidence="11">Leaf</tissue>
    </source>
</reference>
<feature type="domain" description="Disease resistance N-terminal" evidence="8">
    <location>
        <begin position="6"/>
        <end position="97"/>
    </location>
</feature>
<dbReference type="PANTHER" id="PTHR36766">
    <property type="entry name" value="PLANT BROAD-SPECTRUM MILDEW RESISTANCE PROTEIN RPW8"/>
    <property type="match status" value="1"/>
</dbReference>
<feature type="domain" description="NB-ARC" evidence="7">
    <location>
        <begin position="175"/>
        <end position="342"/>
    </location>
</feature>
<dbReference type="InterPro" id="IPR036388">
    <property type="entry name" value="WH-like_DNA-bd_sf"/>
</dbReference>
<keyword evidence="5" id="KW-0611">Plant defense</keyword>
<dbReference type="InterPro" id="IPR042197">
    <property type="entry name" value="Apaf_helical"/>
</dbReference>
<dbReference type="Gene3D" id="3.40.50.300">
    <property type="entry name" value="P-loop containing nucleotide triphosphate hydrolases"/>
    <property type="match status" value="1"/>
</dbReference>
<evidence type="ECO:0000259" key="8">
    <source>
        <dbReference type="Pfam" id="PF18052"/>
    </source>
</evidence>
<evidence type="ECO:0000313" key="11">
    <source>
        <dbReference type="EMBL" id="KAL0323558.1"/>
    </source>
</evidence>
<evidence type="ECO:0000259" key="7">
    <source>
        <dbReference type="Pfam" id="PF00931"/>
    </source>
</evidence>
<sequence>MADAIVNIALERLAAVAEEKVREEVRLVRGAKEEALYLSSKLKTIRDVLEDAERRRYKDKTVHNWLKKLEDVSYDVDDVLDEWNFGALKLHIQRKNKHKVCRLIRSSCLCSDNVLTRRDIAKKMKRLKERVNVILNEKDDFNFVVNQPMDCRESDRVQSVSLVDVLDIQGRGDDREALVSKLMHEALGPIVVSIVGVGGIGKTTLAQLVYNDERLVNCFELKIWVCVSDVFDEVRIAKAILESVKEESSDLKELESLLKCLKDCVSGKKFLLVLDDVWTEDYTKWEPFKNSLSFGAPGSKVLVTTRSERVARMMRTTETHHLGQLSDHDCWLLMKRVALDGRSEADYDELQEIGKKIANKCKGLPLAVKVLGSLLRFKDNKEEWESILDSEIWQLEEAEVDLFPHLFLSYNELSPAMKRCFSYSAFFPKDWVIDVDMMIRMWMALGYLGSTGSTANLELRGKEFFNNLRMRSFFQDVEEDGSVVHCKMHDIVHDFAQFLRKTKRNDHDSKVEAKTNASLVSQVEVYRSLFCKEELPRELFDSSRRVRVLGMSKCKLKDVVRRMEKLIHLRYLDLSNNDELTAQVPRTICQLYNLQTLNLKWCGLKEIPREIRNLNDLRHLDLSCNRLKEIPAEIGNLIQLRYFNLHYNQLIEVTTEIGNLVRLRCLDLSRNGDIKELPETICNLCDLQTLHLSHCWHLSRLPEGIERLINLRHLDNSLCNVLYQIPQGIGKLTGLRTLRQFYGGRGWSNLGYLKELDQLSGLVELHISLHDRDDMDEARTARLMNKIHIEELKVFFAHEAIRRIQGEVLRNEVALEALAALRPPPDLKRLTIFGYQGTRFPSWISSCLNHVRRLDIRECNYISILPCLGKLPELEKLSVWGMDELKFVGREFLGITGDIKSWSGISFPMLKKLSFRGCPQWEEWEDIMVEEEEEGSTTVEIMPFLVELEITGCGLTVLPNWLRRKASSLEILTDMSRVPISEDY</sequence>
<dbReference type="GO" id="GO:0005524">
    <property type="term" value="F:ATP binding"/>
    <property type="evidence" value="ECO:0007669"/>
    <property type="project" value="UniProtKB-KW"/>
</dbReference>
<dbReference type="Pfam" id="PF18052">
    <property type="entry name" value="Rx_N"/>
    <property type="match status" value="1"/>
</dbReference>
<dbReference type="Gene3D" id="1.10.10.10">
    <property type="entry name" value="Winged helix-like DNA-binding domain superfamily/Winged helix DNA-binding domain"/>
    <property type="match status" value="1"/>
</dbReference>
<dbReference type="Pfam" id="PF00931">
    <property type="entry name" value="NB-ARC"/>
    <property type="match status" value="1"/>
</dbReference>
<dbReference type="PANTHER" id="PTHR36766:SF45">
    <property type="entry name" value="NB-ARC DOMAIN-CONTAINING PROTEIN"/>
    <property type="match status" value="1"/>
</dbReference>
<comment type="similarity">
    <text evidence="1">Belongs to the disease resistance NB-LRR family.</text>
</comment>
<gene>
    <name evidence="11" type="ORF">Sangu_1975100</name>
</gene>
<dbReference type="InterPro" id="IPR055414">
    <property type="entry name" value="LRR_R13L4/SHOC2-like"/>
</dbReference>
<evidence type="ECO:0000256" key="5">
    <source>
        <dbReference type="ARBA" id="ARBA00022821"/>
    </source>
</evidence>
<dbReference type="Gene3D" id="3.80.10.10">
    <property type="entry name" value="Ribonuclease Inhibitor"/>
    <property type="match status" value="2"/>
</dbReference>
<dbReference type="InterPro" id="IPR027417">
    <property type="entry name" value="P-loop_NTPase"/>
</dbReference>
<feature type="domain" description="Disease resistance R13L4/SHOC-2-like LRR" evidence="10">
    <location>
        <begin position="541"/>
        <end position="645"/>
    </location>
</feature>
<proteinExistence type="inferred from homology"/>
<keyword evidence="4" id="KW-0547">Nucleotide-binding</keyword>
<evidence type="ECO:0000256" key="1">
    <source>
        <dbReference type="ARBA" id="ARBA00008894"/>
    </source>
</evidence>
<keyword evidence="2" id="KW-0433">Leucine-rich repeat</keyword>
<dbReference type="GO" id="GO:0051707">
    <property type="term" value="P:response to other organism"/>
    <property type="evidence" value="ECO:0007669"/>
    <property type="project" value="UniProtKB-ARBA"/>
</dbReference>
<dbReference type="InterPro" id="IPR058922">
    <property type="entry name" value="WHD_DRP"/>
</dbReference>
<feature type="domain" description="Disease resistance protein winged helix" evidence="9">
    <location>
        <begin position="427"/>
        <end position="496"/>
    </location>
</feature>
<dbReference type="InterPro" id="IPR038005">
    <property type="entry name" value="RX-like_CC"/>
</dbReference>
<dbReference type="Gene3D" id="1.20.5.4130">
    <property type="match status" value="1"/>
</dbReference>
<dbReference type="Pfam" id="PF23598">
    <property type="entry name" value="LRR_14"/>
    <property type="match status" value="2"/>
</dbReference>
<dbReference type="CDD" id="cd14798">
    <property type="entry name" value="RX-CC_like"/>
    <property type="match status" value="1"/>
</dbReference>
<dbReference type="PRINTS" id="PR00364">
    <property type="entry name" value="DISEASERSIST"/>
</dbReference>
<dbReference type="SUPFAM" id="SSF52058">
    <property type="entry name" value="L domain-like"/>
    <property type="match status" value="1"/>
</dbReference>
<dbReference type="EMBL" id="JACGWK010000012">
    <property type="protein sequence ID" value="KAL0323558.1"/>
    <property type="molecule type" value="Genomic_DNA"/>
</dbReference>
<evidence type="ECO:0000256" key="3">
    <source>
        <dbReference type="ARBA" id="ARBA00022737"/>
    </source>
</evidence>
<dbReference type="Gene3D" id="1.10.8.430">
    <property type="entry name" value="Helical domain of apoptotic protease-activating factors"/>
    <property type="match status" value="1"/>
</dbReference>
<dbReference type="SMART" id="SM00369">
    <property type="entry name" value="LRR_TYP"/>
    <property type="match status" value="5"/>
</dbReference>
<name>A0AAW2LZ09_9LAMI</name>
<dbReference type="GO" id="GO:0006952">
    <property type="term" value="P:defense response"/>
    <property type="evidence" value="ECO:0007669"/>
    <property type="project" value="UniProtKB-KW"/>
</dbReference>
<dbReference type="InterPro" id="IPR002182">
    <property type="entry name" value="NB-ARC"/>
</dbReference>
<dbReference type="Pfam" id="PF23559">
    <property type="entry name" value="WHD_DRP"/>
    <property type="match status" value="1"/>
</dbReference>
<comment type="caution">
    <text evidence="11">The sequence shown here is derived from an EMBL/GenBank/DDBJ whole genome shotgun (WGS) entry which is preliminary data.</text>
</comment>
<evidence type="ECO:0000256" key="4">
    <source>
        <dbReference type="ARBA" id="ARBA00022741"/>
    </source>
</evidence>
<reference evidence="11" key="2">
    <citation type="journal article" date="2024" name="Plant">
        <title>Genomic evolution and insights into agronomic trait innovations of Sesamum species.</title>
        <authorList>
            <person name="Miao H."/>
            <person name="Wang L."/>
            <person name="Qu L."/>
            <person name="Liu H."/>
            <person name="Sun Y."/>
            <person name="Le M."/>
            <person name="Wang Q."/>
            <person name="Wei S."/>
            <person name="Zheng Y."/>
            <person name="Lin W."/>
            <person name="Duan Y."/>
            <person name="Cao H."/>
            <person name="Xiong S."/>
            <person name="Wang X."/>
            <person name="Wei L."/>
            <person name="Li C."/>
            <person name="Ma Q."/>
            <person name="Ju M."/>
            <person name="Zhao R."/>
            <person name="Li G."/>
            <person name="Mu C."/>
            <person name="Tian Q."/>
            <person name="Mei H."/>
            <person name="Zhang T."/>
            <person name="Gao T."/>
            <person name="Zhang H."/>
        </authorList>
    </citation>
    <scope>NUCLEOTIDE SEQUENCE</scope>
    <source>
        <strain evidence="11">G01</strain>
    </source>
</reference>
<keyword evidence="6" id="KW-0067">ATP-binding</keyword>
<dbReference type="PROSITE" id="PS51450">
    <property type="entry name" value="LRR"/>
    <property type="match status" value="1"/>
</dbReference>
<organism evidence="11">
    <name type="scientific">Sesamum angustifolium</name>
    <dbReference type="NCBI Taxonomy" id="2727405"/>
    <lineage>
        <taxon>Eukaryota</taxon>
        <taxon>Viridiplantae</taxon>
        <taxon>Streptophyta</taxon>
        <taxon>Embryophyta</taxon>
        <taxon>Tracheophyta</taxon>
        <taxon>Spermatophyta</taxon>
        <taxon>Magnoliopsida</taxon>
        <taxon>eudicotyledons</taxon>
        <taxon>Gunneridae</taxon>
        <taxon>Pentapetalae</taxon>
        <taxon>asterids</taxon>
        <taxon>lamiids</taxon>
        <taxon>Lamiales</taxon>
        <taxon>Pedaliaceae</taxon>
        <taxon>Sesamum</taxon>
    </lineage>
</organism>
<dbReference type="FunFam" id="1.10.10.10:FF:000322">
    <property type="entry name" value="Probable disease resistance protein At1g63360"/>
    <property type="match status" value="1"/>
</dbReference>
<evidence type="ECO:0000256" key="6">
    <source>
        <dbReference type="ARBA" id="ARBA00022840"/>
    </source>
</evidence>
<dbReference type="GO" id="GO:0043531">
    <property type="term" value="F:ADP binding"/>
    <property type="evidence" value="ECO:0007669"/>
    <property type="project" value="InterPro"/>
</dbReference>
<accession>A0AAW2LZ09</accession>
<dbReference type="InterPro" id="IPR001611">
    <property type="entry name" value="Leu-rich_rpt"/>
</dbReference>
<dbReference type="InterPro" id="IPR041118">
    <property type="entry name" value="Rx_N"/>
</dbReference>